<feature type="compositionally biased region" description="Basic and acidic residues" evidence="1">
    <location>
        <begin position="45"/>
        <end position="61"/>
    </location>
</feature>
<gene>
    <name evidence="2" type="ORF">SCWH03_22820</name>
</gene>
<evidence type="ECO:0000313" key="2">
    <source>
        <dbReference type="EMBL" id="GFH36060.1"/>
    </source>
</evidence>
<sequence length="61" mass="6616">MATQTETDTDARQWEYVTYAPAGETCPACMVPRNSARKSAPAPDGKADRSFVMEVDHGEAP</sequence>
<keyword evidence="3" id="KW-1185">Reference proteome</keyword>
<dbReference type="EMBL" id="BLLG01000005">
    <property type="protein sequence ID" value="GFH36060.1"/>
    <property type="molecule type" value="Genomic_DNA"/>
</dbReference>
<comment type="caution">
    <text evidence="2">The sequence shown here is derived from an EMBL/GenBank/DDBJ whole genome shotgun (WGS) entry which is preliminary data.</text>
</comment>
<protein>
    <submittedName>
        <fullName evidence="2">Uncharacterized protein</fullName>
    </submittedName>
</protein>
<feature type="region of interest" description="Disordered" evidence="1">
    <location>
        <begin position="34"/>
        <end position="61"/>
    </location>
</feature>
<evidence type="ECO:0000313" key="3">
    <source>
        <dbReference type="Proteomes" id="UP000484988"/>
    </source>
</evidence>
<accession>A0A6A0AT46</accession>
<dbReference type="Proteomes" id="UP000484988">
    <property type="component" value="Unassembled WGS sequence"/>
</dbReference>
<proteinExistence type="predicted"/>
<name>A0A6A0AT46_9ACTN</name>
<reference evidence="2 3" key="1">
    <citation type="submission" date="2020-02" db="EMBL/GenBank/DDBJ databases">
        <title>Whole Genome Shotgun Sequence of Streptomyces sp. strain CWH03.</title>
        <authorList>
            <person name="Dohra H."/>
            <person name="Kodani S."/>
            <person name="Yamamura H."/>
        </authorList>
    </citation>
    <scope>NUCLEOTIDE SEQUENCE [LARGE SCALE GENOMIC DNA]</scope>
    <source>
        <strain evidence="2 3">CWH03</strain>
    </source>
</reference>
<organism evidence="2 3">
    <name type="scientific">Streptomyces pacificus</name>
    <dbReference type="NCBI Taxonomy" id="2705029"/>
    <lineage>
        <taxon>Bacteria</taxon>
        <taxon>Bacillati</taxon>
        <taxon>Actinomycetota</taxon>
        <taxon>Actinomycetes</taxon>
        <taxon>Kitasatosporales</taxon>
        <taxon>Streptomycetaceae</taxon>
        <taxon>Streptomyces</taxon>
    </lineage>
</organism>
<evidence type="ECO:0000256" key="1">
    <source>
        <dbReference type="SAM" id="MobiDB-lite"/>
    </source>
</evidence>
<dbReference type="AlphaFoldDB" id="A0A6A0AT46"/>